<dbReference type="AlphaFoldDB" id="A0A5W0B2X8"/>
<dbReference type="GO" id="GO:0003677">
    <property type="term" value="F:DNA binding"/>
    <property type="evidence" value="ECO:0007669"/>
    <property type="project" value="UniProtKB-KW"/>
</dbReference>
<comment type="caution">
    <text evidence="7">The sequence shown here is derived from an EMBL/GenBank/DDBJ whole genome shotgun (WGS) entry which is preliminary data.</text>
</comment>
<name>A0A5W0B2X8_SALEN</name>
<feature type="domain" description="Tn3 transposase DDE" evidence="6">
    <location>
        <begin position="189"/>
        <end position="427"/>
    </location>
</feature>
<proteinExistence type="inferred from homology"/>
<reference evidence="7" key="1">
    <citation type="submission" date="2018-07" db="EMBL/GenBank/DDBJ databases">
        <authorList>
            <person name="Ashton P.M."/>
            <person name="Dallman T."/>
            <person name="Nair S."/>
            <person name="De Pinna E."/>
            <person name="Peters T."/>
            <person name="Grant K."/>
        </authorList>
    </citation>
    <scope>NUCLEOTIDE SEQUENCE</scope>
    <source>
        <strain evidence="7">29273</strain>
    </source>
</reference>
<evidence type="ECO:0000256" key="4">
    <source>
        <dbReference type="ARBA" id="ARBA00023172"/>
    </source>
</evidence>
<evidence type="ECO:0000256" key="3">
    <source>
        <dbReference type="ARBA" id="ARBA00023125"/>
    </source>
</evidence>
<dbReference type="NCBIfam" id="NF033527">
    <property type="entry name" value="transpos_Tn3"/>
    <property type="match status" value="1"/>
</dbReference>
<feature type="region of interest" description="Disordered" evidence="5">
    <location>
        <begin position="284"/>
        <end position="306"/>
    </location>
</feature>
<dbReference type="InterPro" id="IPR047653">
    <property type="entry name" value="Tn3-like_transpos"/>
</dbReference>
<sequence length="427" mass="47956">APAMLEILPFYTTSGTDSLLQAINVLREMYQNNARKLPDNPPTQFIKPRWHKLIYTDDGIDMKYYELCVLSELKNALRSGDIWVQGSRQFKAFDEYLLPKDSFQSLIQTQALPIAVDADCQTYLQSRLNLLGTELKQTNKLAKADKLPEATITATTGLKITPLDAVMPESAQALITQVASMLPHIKITELLLEVDDWTGFSDEFTHLKTDETTKDKHLLLTTILSDGINLGLRKMAESCPGTTYSKLTRLQAWHIRDETYASALGVLTNTQFTNDFARHWGDGTTSSSDGQRFKAGGRAESTGHINPKYGSEPGRLIYTHVSDQYSPFHSKLINVGIRESTYVLDGLLYHESDLKVEEHYTDTAGFTDHVFALMHLLGFKFAPRIKDLGKTKLFIPKGHNPYQALKPLIGGTINTKVIEDNWSDVLR</sequence>
<dbReference type="GO" id="GO:0004803">
    <property type="term" value="F:transposase activity"/>
    <property type="evidence" value="ECO:0007669"/>
    <property type="project" value="InterPro"/>
</dbReference>
<dbReference type="EMBL" id="AAHGMZ010000061">
    <property type="protein sequence ID" value="EBV8380063.1"/>
    <property type="molecule type" value="Genomic_DNA"/>
</dbReference>
<protein>
    <submittedName>
        <fullName evidence="7">Tn3 family transposase</fullName>
    </submittedName>
</protein>
<keyword evidence="4" id="KW-0233">DNA recombination</keyword>
<evidence type="ECO:0000256" key="1">
    <source>
        <dbReference type="ARBA" id="ARBA00009402"/>
    </source>
</evidence>
<keyword evidence="3" id="KW-0238">DNA-binding</keyword>
<organism evidence="7">
    <name type="scientific">Salmonella enteritidis</name>
    <dbReference type="NCBI Taxonomy" id="149539"/>
    <lineage>
        <taxon>Bacteria</taxon>
        <taxon>Pseudomonadati</taxon>
        <taxon>Pseudomonadota</taxon>
        <taxon>Gammaproteobacteria</taxon>
        <taxon>Enterobacterales</taxon>
        <taxon>Enterobacteriaceae</taxon>
        <taxon>Salmonella</taxon>
    </lineage>
</organism>
<evidence type="ECO:0000256" key="2">
    <source>
        <dbReference type="ARBA" id="ARBA00022578"/>
    </source>
</evidence>
<dbReference type="GO" id="GO:0006313">
    <property type="term" value="P:DNA transposition"/>
    <property type="evidence" value="ECO:0007669"/>
    <property type="project" value="InterPro"/>
</dbReference>
<dbReference type="InterPro" id="IPR002513">
    <property type="entry name" value="Tn3_Tnp_DDE_dom"/>
</dbReference>
<feature type="non-terminal residue" evidence="7">
    <location>
        <position position="1"/>
    </location>
</feature>
<dbReference type="Pfam" id="PF01526">
    <property type="entry name" value="DDE_Tnp_Tn3"/>
    <property type="match status" value="1"/>
</dbReference>
<accession>A0A5W0B2X8</accession>
<evidence type="ECO:0000313" key="7">
    <source>
        <dbReference type="EMBL" id="EBV8380063.1"/>
    </source>
</evidence>
<evidence type="ECO:0000256" key="5">
    <source>
        <dbReference type="SAM" id="MobiDB-lite"/>
    </source>
</evidence>
<comment type="similarity">
    <text evidence="1">Belongs to the transposase 7 family.</text>
</comment>
<gene>
    <name evidence="7" type="ORF">AU856_25160</name>
</gene>
<keyword evidence="2" id="KW-0815">Transposition</keyword>
<evidence type="ECO:0000259" key="6">
    <source>
        <dbReference type="Pfam" id="PF01526"/>
    </source>
</evidence>
<feature type="non-terminal residue" evidence="7">
    <location>
        <position position="427"/>
    </location>
</feature>